<dbReference type="Proteomes" id="UP000663888">
    <property type="component" value="Unassembled WGS sequence"/>
</dbReference>
<organism evidence="2 3">
    <name type="scientific">Rhizoctonia solani</name>
    <dbReference type="NCBI Taxonomy" id="456999"/>
    <lineage>
        <taxon>Eukaryota</taxon>
        <taxon>Fungi</taxon>
        <taxon>Dikarya</taxon>
        <taxon>Basidiomycota</taxon>
        <taxon>Agaricomycotina</taxon>
        <taxon>Agaricomycetes</taxon>
        <taxon>Cantharellales</taxon>
        <taxon>Ceratobasidiaceae</taxon>
        <taxon>Rhizoctonia</taxon>
    </lineage>
</organism>
<sequence>MQSTVELSSEHVNDDSSAVELEASAGTEQAVLATREDLSAMVDKSGEPAAEIDKLTPSFVKDTSLTATPANAVADQPNLQLHSITILPSFSKSSNFFRNVQWCADGSSLLGATEHASLEILNMTGEGNEVELKPRLSLLQPAPILSTAWFPTASALDPAAYCFVAAIRDTPIKLFDASDGRV</sequence>
<evidence type="ECO:0000313" key="2">
    <source>
        <dbReference type="EMBL" id="CAE6474209.1"/>
    </source>
</evidence>
<comment type="caution">
    <text evidence="2">The sequence shown here is derived from an EMBL/GenBank/DDBJ whole genome shotgun (WGS) entry which is preliminary data.</text>
</comment>
<dbReference type="EMBL" id="CAJMWX010001207">
    <property type="protein sequence ID" value="CAE6474209.1"/>
    <property type="molecule type" value="Genomic_DNA"/>
</dbReference>
<dbReference type="PANTHER" id="PTHR13211:SF0">
    <property type="entry name" value="TELOMERASE CAJAL BODY PROTEIN 1"/>
    <property type="match status" value="1"/>
</dbReference>
<proteinExistence type="predicted"/>
<protein>
    <submittedName>
        <fullName evidence="2">Uncharacterized protein</fullName>
    </submittedName>
</protein>
<dbReference type="InterPro" id="IPR051150">
    <property type="entry name" value="SWT21/TCAB1_mRNA_Telomere"/>
</dbReference>
<dbReference type="PANTHER" id="PTHR13211">
    <property type="entry name" value="TELOMERASE CAJAL BODY PROTEIN 1"/>
    <property type="match status" value="1"/>
</dbReference>
<dbReference type="AlphaFoldDB" id="A0A8H3C3U6"/>
<accession>A0A8H3C3U6</accession>
<reference evidence="2" key="1">
    <citation type="submission" date="2021-01" db="EMBL/GenBank/DDBJ databases">
        <authorList>
            <person name="Kaushik A."/>
        </authorList>
    </citation>
    <scope>NUCLEOTIDE SEQUENCE</scope>
    <source>
        <strain evidence="2">AG4-R118</strain>
    </source>
</reference>
<evidence type="ECO:0000313" key="3">
    <source>
        <dbReference type="Proteomes" id="UP000663888"/>
    </source>
</evidence>
<feature type="region of interest" description="Disordered" evidence="1">
    <location>
        <begin position="1"/>
        <end position="25"/>
    </location>
</feature>
<gene>
    <name evidence="2" type="ORF">RDB_LOCUS113104</name>
</gene>
<evidence type="ECO:0000256" key="1">
    <source>
        <dbReference type="SAM" id="MobiDB-lite"/>
    </source>
</evidence>
<name>A0A8H3C3U6_9AGAM</name>